<dbReference type="SUPFAM" id="SSF141072">
    <property type="entry name" value="CalX-like"/>
    <property type="match status" value="1"/>
</dbReference>
<comment type="caution">
    <text evidence="3">The sequence shown here is derived from an EMBL/GenBank/DDBJ whole genome shotgun (WGS) entry which is preliminary data.</text>
</comment>
<dbReference type="AlphaFoldDB" id="A0AA37SSM9"/>
<evidence type="ECO:0000313" key="4">
    <source>
        <dbReference type="Proteomes" id="UP001156666"/>
    </source>
</evidence>
<accession>A0AA37SSM9</accession>
<organism evidence="3 4">
    <name type="scientific">Portibacter lacus</name>
    <dbReference type="NCBI Taxonomy" id="1099794"/>
    <lineage>
        <taxon>Bacteria</taxon>
        <taxon>Pseudomonadati</taxon>
        <taxon>Bacteroidota</taxon>
        <taxon>Saprospiria</taxon>
        <taxon>Saprospirales</taxon>
        <taxon>Haliscomenobacteraceae</taxon>
        <taxon>Portibacter</taxon>
    </lineage>
</organism>
<name>A0AA37SSM9_9BACT</name>
<evidence type="ECO:0008006" key="5">
    <source>
        <dbReference type="Google" id="ProtNLM"/>
    </source>
</evidence>
<keyword evidence="1" id="KW-1133">Transmembrane helix</keyword>
<dbReference type="Proteomes" id="UP001156666">
    <property type="component" value="Unassembled WGS sequence"/>
</dbReference>
<keyword evidence="1" id="KW-0812">Transmembrane</keyword>
<feature type="signal peptide" evidence="2">
    <location>
        <begin position="1"/>
        <end position="22"/>
    </location>
</feature>
<evidence type="ECO:0000256" key="1">
    <source>
        <dbReference type="SAM" id="Phobius"/>
    </source>
</evidence>
<feature type="transmembrane region" description="Helical" evidence="1">
    <location>
        <begin position="258"/>
        <end position="278"/>
    </location>
</feature>
<dbReference type="EMBL" id="BSOH01000027">
    <property type="protein sequence ID" value="GLR19457.1"/>
    <property type="molecule type" value="Genomic_DNA"/>
</dbReference>
<feature type="chain" id="PRO_5041449240" description="Calx-beta domain-containing protein" evidence="2">
    <location>
        <begin position="23"/>
        <end position="288"/>
    </location>
</feature>
<evidence type="ECO:0000313" key="3">
    <source>
        <dbReference type="EMBL" id="GLR19457.1"/>
    </source>
</evidence>
<keyword evidence="1" id="KW-0472">Membrane</keyword>
<proteinExistence type="predicted"/>
<keyword evidence="2" id="KW-0732">Signal</keyword>
<evidence type="ECO:0000256" key="2">
    <source>
        <dbReference type="SAM" id="SignalP"/>
    </source>
</evidence>
<dbReference type="RefSeq" id="WP_235291846.1">
    <property type="nucleotide sequence ID" value="NZ_BSOH01000027.1"/>
</dbReference>
<reference evidence="3" key="2">
    <citation type="submission" date="2023-01" db="EMBL/GenBank/DDBJ databases">
        <title>Draft genome sequence of Portibacter lacus strain NBRC 108769.</title>
        <authorList>
            <person name="Sun Q."/>
            <person name="Mori K."/>
        </authorList>
    </citation>
    <scope>NUCLEOTIDE SEQUENCE</scope>
    <source>
        <strain evidence="3">NBRC 108769</strain>
    </source>
</reference>
<dbReference type="InterPro" id="IPR038081">
    <property type="entry name" value="CalX-like_sf"/>
</dbReference>
<gene>
    <name evidence="3" type="ORF">GCM10007940_40730</name>
</gene>
<protein>
    <recommendedName>
        <fullName evidence="5">Calx-beta domain-containing protein</fullName>
    </recommendedName>
</protein>
<reference evidence="3" key="1">
    <citation type="journal article" date="2014" name="Int. J. Syst. Evol. Microbiol.">
        <title>Complete genome sequence of Corynebacterium casei LMG S-19264T (=DSM 44701T), isolated from a smear-ripened cheese.</title>
        <authorList>
            <consortium name="US DOE Joint Genome Institute (JGI-PGF)"/>
            <person name="Walter F."/>
            <person name="Albersmeier A."/>
            <person name="Kalinowski J."/>
            <person name="Ruckert C."/>
        </authorList>
    </citation>
    <scope>NUCLEOTIDE SEQUENCE</scope>
    <source>
        <strain evidence="3">NBRC 108769</strain>
    </source>
</reference>
<keyword evidence="4" id="KW-1185">Reference proteome</keyword>
<sequence length="288" mass="30062">MRKTYSLVILLLTFFITSEALGQGVVVSPTSLTTSEDGSPVQYSVVLTSEPDAGETVTITPSSTDVTEGIVSGALMFTDATWNIRQFVTVTPGSSGDGNDGTVSYNIGNNVSTTSGSYNGITASDVSVENQNVDGVSAIVLDPSSGILIEEEDPMSHVVTFRTTNTPTNDVEISLINNNPTDIQLSTTTISLNAGNGFTSSVSITPIDDSDDEGPETFSITTSASTSADANYNGLQLFDIIGEISDDDATVVAPVPTMGQWGLIVLFLLMLIFSVSILQSSKSKSAVA</sequence>